<keyword evidence="1" id="KW-1133">Transmembrane helix</keyword>
<feature type="transmembrane region" description="Helical" evidence="1">
    <location>
        <begin position="71"/>
        <end position="91"/>
    </location>
</feature>
<feature type="signal peptide" evidence="2">
    <location>
        <begin position="1"/>
        <end position="19"/>
    </location>
</feature>
<evidence type="ECO:0000313" key="4">
    <source>
        <dbReference type="Proteomes" id="UP000469430"/>
    </source>
</evidence>
<feature type="transmembrane region" description="Helical" evidence="1">
    <location>
        <begin position="97"/>
        <end position="114"/>
    </location>
</feature>
<evidence type="ECO:0008006" key="5">
    <source>
        <dbReference type="Google" id="ProtNLM"/>
    </source>
</evidence>
<dbReference type="RefSeq" id="WP_161390527.1">
    <property type="nucleotide sequence ID" value="NZ_JBHSCP010000001.1"/>
</dbReference>
<organism evidence="3 4">
    <name type="scientific">Croceibacterium xixiisoli</name>
    <dbReference type="NCBI Taxonomy" id="1476466"/>
    <lineage>
        <taxon>Bacteria</taxon>
        <taxon>Pseudomonadati</taxon>
        <taxon>Pseudomonadota</taxon>
        <taxon>Alphaproteobacteria</taxon>
        <taxon>Sphingomonadales</taxon>
        <taxon>Erythrobacteraceae</taxon>
        <taxon>Croceibacterium</taxon>
    </lineage>
</organism>
<dbReference type="Proteomes" id="UP000469430">
    <property type="component" value="Unassembled WGS sequence"/>
</dbReference>
<dbReference type="OrthoDB" id="7477503at2"/>
<dbReference type="AlphaFoldDB" id="A0A6I4TWG5"/>
<dbReference type="EMBL" id="WTYJ01000001">
    <property type="protein sequence ID" value="MXO98938.1"/>
    <property type="molecule type" value="Genomic_DNA"/>
</dbReference>
<evidence type="ECO:0000313" key="3">
    <source>
        <dbReference type="EMBL" id="MXO98938.1"/>
    </source>
</evidence>
<comment type="caution">
    <text evidence="3">The sequence shown here is derived from an EMBL/GenBank/DDBJ whole genome shotgun (WGS) entry which is preliminary data.</text>
</comment>
<keyword evidence="1" id="KW-0472">Membrane</keyword>
<reference evidence="3 4" key="1">
    <citation type="submission" date="2019-12" db="EMBL/GenBank/DDBJ databases">
        <title>Genomic-based taxomic classification of the family Erythrobacteraceae.</title>
        <authorList>
            <person name="Xu L."/>
        </authorList>
    </citation>
    <scope>NUCLEOTIDE SEQUENCE [LARGE SCALE GENOMIC DNA]</scope>
    <source>
        <strain evidence="3 4">S36</strain>
    </source>
</reference>
<keyword evidence="2" id="KW-0732">Signal</keyword>
<keyword evidence="4" id="KW-1185">Reference proteome</keyword>
<gene>
    <name evidence="3" type="ORF">GRI97_08050</name>
</gene>
<protein>
    <recommendedName>
        <fullName evidence="5">Holin</fullName>
    </recommendedName>
</protein>
<proteinExistence type="predicted"/>
<name>A0A6I4TWG5_9SPHN</name>
<accession>A0A6I4TWG5</accession>
<keyword evidence="1" id="KW-0812">Transmembrane</keyword>
<feature type="transmembrane region" description="Helical" evidence="1">
    <location>
        <begin position="38"/>
        <end position="59"/>
    </location>
</feature>
<sequence length="133" mass="13922">MIGRVGAISLAATPIAATAVQGATVATAQPVIWHLLGYPFEAASMCAALFACATSRWWLGAAQSTRKQYRWQLDAPVTVMMLALAAGLVIGNRPTPLVGLLFGAGSGVLGEGFFKLAENYVRRLFSDPGGTPQ</sequence>
<evidence type="ECO:0000256" key="2">
    <source>
        <dbReference type="SAM" id="SignalP"/>
    </source>
</evidence>
<feature type="chain" id="PRO_5026348598" description="Holin" evidence="2">
    <location>
        <begin position="20"/>
        <end position="133"/>
    </location>
</feature>
<evidence type="ECO:0000256" key="1">
    <source>
        <dbReference type="SAM" id="Phobius"/>
    </source>
</evidence>